<evidence type="ECO:0000313" key="2">
    <source>
        <dbReference type="Proteomes" id="UP000812440"/>
    </source>
</evidence>
<reference evidence="1" key="1">
    <citation type="thesis" date="2020" institute="ProQuest LLC" country="789 East Eisenhower Parkway, Ann Arbor, MI, USA">
        <title>Comparative Genomics and Chromosome Evolution.</title>
        <authorList>
            <person name="Mudd A.B."/>
        </authorList>
    </citation>
    <scope>NUCLEOTIDE SEQUENCE</scope>
    <source>
        <strain evidence="1">Female2</strain>
        <tissue evidence="1">Blood</tissue>
    </source>
</reference>
<gene>
    <name evidence="1" type="ORF">GDO86_001977</name>
</gene>
<evidence type="ECO:0000313" key="1">
    <source>
        <dbReference type="EMBL" id="KAG8455994.1"/>
    </source>
</evidence>
<accession>A0A8T2KJ91</accession>
<organism evidence="1 2">
    <name type="scientific">Hymenochirus boettgeri</name>
    <name type="common">Congo dwarf clawed frog</name>
    <dbReference type="NCBI Taxonomy" id="247094"/>
    <lineage>
        <taxon>Eukaryota</taxon>
        <taxon>Metazoa</taxon>
        <taxon>Chordata</taxon>
        <taxon>Craniata</taxon>
        <taxon>Vertebrata</taxon>
        <taxon>Euteleostomi</taxon>
        <taxon>Amphibia</taxon>
        <taxon>Batrachia</taxon>
        <taxon>Anura</taxon>
        <taxon>Pipoidea</taxon>
        <taxon>Pipidae</taxon>
        <taxon>Pipinae</taxon>
        <taxon>Hymenochirus</taxon>
    </lineage>
</organism>
<dbReference type="AlphaFoldDB" id="A0A8T2KJ91"/>
<dbReference type="EMBL" id="JAACNH010000001">
    <property type="protein sequence ID" value="KAG8455994.1"/>
    <property type="molecule type" value="Genomic_DNA"/>
</dbReference>
<keyword evidence="2" id="KW-1185">Reference proteome</keyword>
<comment type="caution">
    <text evidence="1">The sequence shown here is derived from an EMBL/GenBank/DDBJ whole genome shotgun (WGS) entry which is preliminary data.</text>
</comment>
<protein>
    <submittedName>
        <fullName evidence="1">Uncharacterized protein</fullName>
    </submittedName>
</protein>
<dbReference type="Proteomes" id="UP000812440">
    <property type="component" value="Chromosome 1"/>
</dbReference>
<sequence length="75" mass="8970">MGIKDLSLQIFWKKCLMMLKFTSLMHHLDTLKIHRCEPRLKGFLLRIQVHLGGHHRQQFIYILCHPLPQWVPAAR</sequence>
<name>A0A8T2KJ91_9PIPI</name>
<proteinExistence type="predicted"/>